<dbReference type="AlphaFoldDB" id="A0ABC9TUJ2"/>
<comment type="caution">
    <text evidence="1">The sequence shown here is derived from an EMBL/GenBank/DDBJ whole genome shotgun (WGS) entry which is preliminary data.</text>
</comment>
<organism evidence="1 2">
    <name type="scientific">[Clostridium] symbiosum ATCC 14940</name>
    <dbReference type="NCBI Taxonomy" id="411472"/>
    <lineage>
        <taxon>Bacteria</taxon>
        <taxon>Bacillati</taxon>
        <taxon>Bacillota</taxon>
        <taxon>Clostridia</taxon>
        <taxon>Lachnospirales</taxon>
        <taxon>Lachnospiraceae</taxon>
        <taxon>Otoolea</taxon>
    </lineage>
</organism>
<name>A0ABC9TUJ2_CLOSY</name>
<reference evidence="1 2" key="1">
    <citation type="submission" date="2013-07" db="EMBL/GenBank/DDBJ databases">
        <authorList>
            <person name="Weinstock G."/>
            <person name="Sodergren E."/>
            <person name="Wylie T."/>
            <person name="Fulton L."/>
            <person name="Fulton R."/>
            <person name="Fronick C."/>
            <person name="O'Laughlin M."/>
            <person name="Godfrey J."/>
            <person name="Miner T."/>
            <person name="Herter B."/>
            <person name="Appelbaum E."/>
            <person name="Cordes M."/>
            <person name="Lek S."/>
            <person name="Wollam A."/>
            <person name="Pepin K.H."/>
            <person name="Palsikar V.B."/>
            <person name="Mitreva M."/>
            <person name="Wilson R.K."/>
        </authorList>
    </citation>
    <scope>NUCLEOTIDE SEQUENCE [LARGE SCALE GENOMIC DNA]</scope>
    <source>
        <strain evidence="1 2">ATCC 14940</strain>
    </source>
</reference>
<evidence type="ECO:0000313" key="1">
    <source>
        <dbReference type="EMBL" id="ERI75022.1"/>
    </source>
</evidence>
<proteinExistence type="predicted"/>
<evidence type="ECO:0000313" key="2">
    <source>
        <dbReference type="Proteomes" id="UP000016491"/>
    </source>
</evidence>
<accession>A0ABC9TUJ2</accession>
<dbReference type="EMBL" id="AWSU01000272">
    <property type="protein sequence ID" value="ERI75022.1"/>
    <property type="molecule type" value="Genomic_DNA"/>
</dbReference>
<dbReference type="Proteomes" id="UP000016491">
    <property type="component" value="Unassembled WGS sequence"/>
</dbReference>
<gene>
    <name evidence="1" type="ORF">CLOSYM_03458</name>
</gene>
<sequence>MKGGEIYPKYIIPFKRPIRYLPDRFFIARLPQFLPLPGTDILDGIFRNKILLDSGVQLLYNLHKYAVISCGYEGLEYEYN</sequence>
<protein>
    <submittedName>
        <fullName evidence="1">Uncharacterized protein</fullName>
    </submittedName>
</protein>